<name>A0ABQ5U8X9_9HYPH</name>
<proteinExistence type="inferred from homology"/>
<keyword evidence="4" id="KW-1185">Reference proteome</keyword>
<dbReference type="RefSeq" id="WP_284386908.1">
    <property type="nucleotide sequence ID" value="NZ_BSNG01000001.1"/>
</dbReference>
<dbReference type="PANTHER" id="PTHR43732">
    <property type="entry name" value="RIBOSE 5-PHOSPHATE ISOMERASE-RELATED"/>
    <property type="match status" value="1"/>
</dbReference>
<reference evidence="3" key="2">
    <citation type="submission" date="2023-01" db="EMBL/GenBank/DDBJ databases">
        <title>Draft genome sequence of Devosia yakushimensis strain NBRC 103855.</title>
        <authorList>
            <person name="Sun Q."/>
            <person name="Mori K."/>
        </authorList>
    </citation>
    <scope>NUCLEOTIDE SEQUENCE</scope>
    <source>
        <strain evidence="3">NBRC 103855</strain>
    </source>
</reference>
<dbReference type="PANTHER" id="PTHR43732:SF1">
    <property type="entry name" value="RIBOSE 5-PHOSPHATE ISOMERASE"/>
    <property type="match status" value="1"/>
</dbReference>
<gene>
    <name evidence="3" type="ORF">GCM10007913_01120</name>
</gene>
<dbReference type="InterPro" id="IPR036569">
    <property type="entry name" value="RpiB_LacA_LacB_sf"/>
</dbReference>
<dbReference type="PIRSF" id="PIRSF005384">
    <property type="entry name" value="RpiB_LacA_B"/>
    <property type="match status" value="1"/>
</dbReference>
<dbReference type="Gene3D" id="3.40.1400.10">
    <property type="entry name" value="Sugar-phosphate isomerase, RpiB/LacA/LacB"/>
    <property type="match status" value="1"/>
</dbReference>
<dbReference type="InterPro" id="IPR003500">
    <property type="entry name" value="RpiB_LacA_LacB"/>
</dbReference>
<comment type="similarity">
    <text evidence="1">Belongs to the LacAB/RpiB family.</text>
</comment>
<reference evidence="3" key="1">
    <citation type="journal article" date="2014" name="Int. J. Syst. Evol. Microbiol.">
        <title>Complete genome of a new Firmicutes species belonging to the dominant human colonic microbiota ('Ruminococcus bicirculans') reveals two chromosomes and a selective capacity to utilize plant glucans.</title>
        <authorList>
            <consortium name="NISC Comparative Sequencing Program"/>
            <person name="Wegmann U."/>
            <person name="Louis P."/>
            <person name="Goesmann A."/>
            <person name="Henrissat B."/>
            <person name="Duncan S.H."/>
            <person name="Flint H.J."/>
        </authorList>
    </citation>
    <scope>NUCLEOTIDE SEQUENCE</scope>
    <source>
        <strain evidence="3">NBRC 103855</strain>
    </source>
</reference>
<organism evidence="3 4">
    <name type="scientific">Devosia yakushimensis</name>
    <dbReference type="NCBI Taxonomy" id="470028"/>
    <lineage>
        <taxon>Bacteria</taxon>
        <taxon>Pseudomonadati</taxon>
        <taxon>Pseudomonadota</taxon>
        <taxon>Alphaproteobacteria</taxon>
        <taxon>Hyphomicrobiales</taxon>
        <taxon>Devosiaceae</taxon>
        <taxon>Devosia</taxon>
    </lineage>
</organism>
<dbReference type="InterPro" id="IPR051812">
    <property type="entry name" value="SPI_LacAB/RpiB"/>
</dbReference>
<sequence length="147" mass="15748">MRVVIGNDHAGFSAKAAVTAALRNLGIEPIDRGTDSDAPVDFPVISRNVCSAIQEGLADRAILVCGTGVGASMAANRIPGIRAFVGHDTYSARQAVEHDDANVMCLGAWIIGPELMRLSIEAFLSAEFSTSEEFRRRVGMLAEMEKR</sequence>
<keyword evidence="2 3" id="KW-0413">Isomerase</keyword>
<dbReference type="NCBIfam" id="NF004051">
    <property type="entry name" value="PRK05571.1"/>
    <property type="match status" value="1"/>
</dbReference>
<dbReference type="GO" id="GO:0016853">
    <property type="term" value="F:isomerase activity"/>
    <property type="evidence" value="ECO:0007669"/>
    <property type="project" value="UniProtKB-KW"/>
</dbReference>
<evidence type="ECO:0000256" key="2">
    <source>
        <dbReference type="ARBA" id="ARBA00023235"/>
    </source>
</evidence>
<dbReference type="SUPFAM" id="SSF89623">
    <property type="entry name" value="Ribose/Galactose isomerase RpiB/AlsB"/>
    <property type="match status" value="1"/>
</dbReference>
<evidence type="ECO:0000256" key="1">
    <source>
        <dbReference type="ARBA" id="ARBA00008754"/>
    </source>
</evidence>
<dbReference type="Pfam" id="PF02502">
    <property type="entry name" value="LacAB_rpiB"/>
    <property type="match status" value="1"/>
</dbReference>
<dbReference type="Proteomes" id="UP001161406">
    <property type="component" value="Unassembled WGS sequence"/>
</dbReference>
<comment type="caution">
    <text evidence="3">The sequence shown here is derived from an EMBL/GenBank/DDBJ whole genome shotgun (WGS) entry which is preliminary data.</text>
</comment>
<dbReference type="EMBL" id="BSNG01000001">
    <property type="protein sequence ID" value="GLQ08180.1"/>
    <property type="molecule type" value="Genomic_DNA"/>
</dbReference>
<evidence type="ECO:0000313" key="3">
    <source>
        <dbReference type="EMBL" id="GLQ08180.1"/>
    </source>
</evidence>
<accession>A0ABQ5U8X9</accession>
<protein>
    <submittedName>
        <fullName evidence="3">Ribose-5-phosphate isomerase</fullName>
    </submittedName>
</protein>
<dbReference type="NCBIfam" id="TIGR00689">
    <property type="entry name" value="rpiB_lacA_lacB"/>
    <property type="match status" value="1"/>
</dbReference>
<evidence type="ECO:0000313" key="4">
    <source>
        <dbReference type="Proteomes" id="UP001161406"/>
    </source>
</evidence>